<dbReference type="Gene3D" id="1.10.260.40">
    <property type="entry name" value="lambda repressor-like DNA-binding domains"/>
    <property type="match status" value="1"/>
</dbReference>
<dbReference type="EMBL" id="QLLL01000001">
    <property type="protein sequence ID" value="RAJ11056.1"/>
    <property type="molecule type" value="Genomic_DNA"/>
</dbReference>
<dbReference type="SMART" id="SM00354">
    <property type="entry name" value="HTH_LACI"/>
    <property type="match status" value="1"/>
</dbReference>
<reference evidence="5 6" key="1">
    <citation type="submission" date="2018-06" db="EMBL/GenBank/DDBJ databases">
        <title>Genomic Encyclopedia of Archaeal and Bacterial Type Strains, Phase II (KMG-II): from individual species to whole genera.</title>
        <authorList>
            <person name="Goeker M."/>
        </authorList>
    </citation>
    <scope>NUCLEOTIDE SEQUENCE [LARGE SCALE GENOMIC DNA]</scope>
    <source>
        <strain evidence="5 6">DSM 23857</strain>
    </source>
</reference>
<dbReference type="PANTHER" id="PTHR30146">
    <property type="entry name" value="LACI-RELATED TRANSCRIPTIONAL REPRESSOR"/>
    <property type="match status" value="1"/>
</dbReference>
<evidence type="ECO:0000313" key="5">
    <source>
        <dbReference type="EMBL" id="RAJ11056.1"/>
    </source>
</evidence>
<organism evidence="5 6">
    <name type="scientific">Chitinophaga skermanii</name>
    <dbReference type="NCBI Taxonomy" id="331697"/>
    <lineage>
        <taxon>Bacteria</taxon>
        <taxon>Pseudomonadati</taxon>
        <taxon>Bacteroidota</taxon>
        <taxon>Chitinophagia</taxon>
        <taxon>Chitinophagales</taxon>
        <taxon>Chitinophagaceae</taxon>
        <taxon>Chitinophaga</taxon>
    </lineage>
</organism>
<dbReference type="InterPro" id="IPR000843">
    <property type="entry name" value="HTH_LacI"/>
</dbReference>
<keyword evidence="6" id="KW-1185">Reference proteome</keyword>
<gene>
    <name evidence="5" type="ORF">LX64_00663</name>
</gene>
<dbReference type="AlphaFoldDB" id="A0A327R2K9"/>
<dbReference type="PANTHER" id="PTHR30146:SF109">
    <property type="entry name" value="HTH-TYPE TRANSCRIPTIONAL REGULATOR GALS"/>
    <property type="match status" value="1"/>
</dbReference>
<evidence type="ECO:0000259" key="4">
    <source>
        <dbReference type="PROSITE" id="PS50932"/>
    </source>
</evidence>
<dbReference type="GO" id="GO:0000976">
    <property type="term" value="F:transcription cis-regulatory region binding"/>
    <property type="evidence" value="ECO:0007669"/>
    <property type="project" value="TreeGrafter"/>
</dbReference>
<dbReference type="Pfam" id="PF00356">
    <property type="entry name" value="LacI"/>
    <property type="match status" value="1"/>
</dbReference>
<dbReference type="SUPFAM" id="SSF53822">
    <property type="entry name" value="Periplasmic binding protein-like I"/>
    <property type="match status" value="1"/>
</dbReference>
<dbReference type="Gene3D" id="3.40.50.2300">
    <property type="match status" value="2"/>
</dbReference>
<evidence type="ECO:0000313" key="6">
    <source>
        <dbReference type="Proteomes" id="UP000249547"/>
    </source>
</evidence>
<proteinExistence type="predicted"/>
<evidence type="ECO:0000256" key="3">
    <source>
        <dbReference type="ARBA" id="ARBA00023163"/>
    </source>
</evidence>
<dbReference type="PROSITE" id="PS50932">
    <property type="entry name" value="HTH_LACI_2"/>
    <property type="match status" value="1"/>
</dbReference>
<dbReference type="OrthoDB" id="9803256at2"/>
<dbReference type="Pfam" id="PF13377">
    <property type="entry name" value="Peripla_BP_3"/>
    <property type="match status" value="1"/>
</dbReference>
<sequence>MSNRSEKTIVDIAEALELSVSTVSRALNNHPAISLATKEKVKKMARKMGYRPNTLAAGLRNNRSKTVGLIVPRISMFFPATITTIIQNKLQEHGYHLIICQSNDSYEQEVALVNTLYSARIEALAVSTTLFTTDFSHFDVFKKHQIPVVFFDRVPKDYDVKIIKGDDYAGGYKATEHLIGKGCKDIVFVSGPLTCNLYTERLEGYKDALQKAKIPFKKSRVFYQELTRENAWQTCEKIFAQAPYPDGIFATNDTTAITMLEYCRKHNIAVPGQVKIVGYSNDPRTEIVTPSITSVDQNPATMAERVVAALIEMVQTKPGVGKFSQEIIPVQLAERESSAGTFKKKKK</sequence>
<keyword evidence="2" id="KW-0238">DNA-binding</keyword>
<dbReference type="Proteomes" id="UP000249547">
    <property type="component" value="Unassembled WGS sequence"/>
</dbReference>
<evidence type="ECO:0000256" key="1">
    <source>
        <dbReference type="ARBA" id="ARBA00023015"/>
    </source>
</evidence>
<dbReference type="RefSeq" id="WP_111596155.1">
    <property type="nucleotide sequence ID" value="NZ_QLLL01000001.1"/>
</dbReference>
<dbReference type="CDD" id="cd01392">
    <property type="entry name" value="HTH_LacI"/>
    <property type="match status" value="1"/>
</dbReference>
<dbReference type="InterPro" id="IPR010982">
    <property type="entry name" value="Lambda_DNA-bd_dom_sf"/>
</dbReference>
<dbReference type="InterPro" id="IPR028082">
    <property type="entry name" value="Peripla_BP_I"/>
</dbReference>
<evidence type="ECO:0000256" key="2">
    <source>
        <dbReference type="ARBA" id="ARBA00023125"/>
    </source>
</evidence>
<dbReference type="CDD" id="cd06267">
    <property type="entry name" value="PBP1_LacI_sugar_binding-like"/>
    <property type="match status" value="1"/>
</dbReference>
<comment type="caution">
    <text evidence="5">The sequence shown here is derived from an EMBL/GenBank/DDBJ whole genome shotgun (WGS) entry which is preliminary data.</text>
</comment>
<accession>A0A327R2K9</accession>
<dbReference type="SUPFAM" id="SSF47413">
    <property type="entry name" value="lambda repressor-like DNA-binding domains"/>
    <property type="match status" value="1"/>
</dbReference>
<feature type="domain" description="HTH lacI-type" evidence="4">
    <location>
        <begin position="7"/>
        <end position="61"/>
    </location>
</feature>
<name>A0A327R2K9_9BACT</name>
<protein>
    <submittedName>
        <fullName evidence="5">LacI family transcriptional regulator</fullName>
    </submittedName>
</protein>
<dbReference type="InterPro" id="IPR046335">
    <property type="entry name" value="LacI/GalR-like_sensor"/>
</dbReference>
<keyword evidence="1" id="KW-0805">Transcription regulation</keyword>
<dbReference type="GO" id="GO:0003700">
    <property type="term" value="F:DNA-binding transcription factor activity"/>
    <property type="evidence" value="ECO:0007669"/>
    <property type="project" value="TreeGrafter"/>
</dbReference>
<keyword evidence="3" id="KW-0804">Transcription</keyword>